<comment type="caution">
    <text evidence="7">The sequence shown here is derived from an EMBL/GenBank/DDBJ whole genome shotgun (WGS) entry which is preliminary data.</text>
</comment>
<evidence type="ECO:0000259" key="6">
    <source>
        <dbReference type="PROSITE" id="PS50081"/>
    </source>
</evidence>
<proteinExistence type="predicted"/>
<sequence>LKLPDFQDSIFDYFNTSPLAPDLTFRPKAHQLSIKTFSSPTLCSHCTSLMVGLSRQGYACEVCSAVDVISVTIYWLSMIIEAFLETSDLSSGHESISELWEESNVTSYLLVFPKTLLREFKEKLGILKWMICQNHELSIDWVLHLSSVCSFICHVACKDHAPLVCPIPAEQAKRPQGVDVQRGIGTAYKGYVRVGLLASNKMAYTTTVLDEDLSVSSVLASDVIHATRKDIPCIFRVTSPQLISQFSPVSLLVLAESEAEKKKWVRILESLQSILTKNQLKSQQVHILHEAYDASLPLIKTALCAAVLVAAPRLPDQLWIYQLSH</sequence>
<dbReference type="InterPro" id="IPR002219">
    <property type="entry name" value="PKC_DAG/PE"/>
</dbReference>
<dbReference type="EMBL" id="JAHRIO010053689">
    <property type="protein sequence ID" value="MEQ2176424.1"/>
    <property type="molecule type" value="Genomic_DNA"/>
</dbReference>
<evidence type="ECO:0000256" key="1">
    <source>
        <dbReference type="ARBA" id="ARBA00022527"/>
    </source>
</evidence>
<keyword evidence="4" id="KW-0808">Transferase</keyword>
<feature type="non-terminal residue" evidence="7">
    <location>
        <position position="1"/>
    </location>
</feature>
<evidence type="ECO:0000256" key="5">
    <source>
        <dbReference type="ARBA" id="ARBA00022833"/>
    </source>
</evidence>
<dbReference type="InterPro" id="IPR057529">
    <property type="entry name" value="MRCK/ROCK_PH"/>
</dbReference>
<evidence type="ECO:0000256" key="3">
    <source>
        <dbReference type="ARBA" id="ARBA00022723"/>
    </source>
</evidence>
<name>A0ABV0NY82_9TELE</name>
<accession>A0ABV0NY82</accession>
<gene>
    <name evidence="7" type="ORF">GOODEAATRI_027828</name>
</gene>
<evidence type="ECO:0000313" key="8">
    <source>
        <dbReference type="Proteomes" id="UP001476798"/>
    </source>
</evidence>
<reference evidence="7 8" key="1">
    <citation type="submission" date="2021-06" db="EMBL/GenBank/DDBJ databases">
        <authorList>
            <person name="Palmer J.M."/>
        </authorList>
    </citation>
    <scope>NUCLEOTIDE SEQUENCE [LARGE SCALE GENOMIC DNA]</scope>
    <source>
        <strain evidence="7 8">GA_2019</strain>
        <tissue evidence="7">Muscle</tissue>
    </source>
</reference>
<keyword evidence="1" id="KW-0723">Serine/threonine-protein kinase</keyword>
<dbReference type="InterPro" id="IPR011993">
    <property type="entry name" value="PH-like_dom_sf"/>
</dbReference>
<protein>
    <recommendedName>
        <fullName evidence="6">Phorbol-ester/DAG-type domain-containing protein</fullName>
    </recommendedName>
</protein>
<keyword evidence="5" id="KW-0862">Zinc</keyword>
<dbReference type="Pfam" id="PF00130">
    <property type="entry name" value="C1_1"/>
    <property type="match status" value="1"/>
</dbReference>
<evidence type="ECO:0000256" key="4">
    <source>
        <dbReference type="ARBA" id="ARBA00022777"/>
    </source>
</evidence>
<dbReference type="PANTHER" id="PTHR22988">
    <property type="entry name" value="MYOTONIC DYSTROPHY S/T KINASE-RELATED"/>
    <property type="match status" value="1"/>
</dbReference>
<dbReference type="PANTHER" id="PTHR22988:SF34">
    <property type="entry name" value="SERINE_THREONINE-PROTEIN KINASE MRCK BETA"/>
    <property type="match status" value="1"/>
</dbReference>
<dbReference type="InterPro" id="IPR046349">
    <property type="entry name" value="C1-like_sf"/>
</dbReference>
<dbReference type="PROSITE" id="PS50081">
    <property type="entry name" value="ZF_DAG_PE_2"/>
    <property type="match status" value="1"/>
</dbReference>
<organism evidence="7 8">
    <name type="scientific">Goodea atripinnis</name>
    <dbReference type="NCBI Taxonomy" id="208336"/>
    <lineage>
        <taxon>Eukaryota</taxon>
        <taxon>Metazoa</taxon>
        <taxon>Chordata</taxon>
        <taxon>Craniata</taxon>
        <taxon>Vertebrata</taxon>
        <taxon>Euteleostomi</taxon>
        <taxon>Actinopterygii</taxon>
        <taxon>Neopterygii</taxon>
        <taxon>Teleostei</taxon>
        <taxon>Neoteleostei</taxon>
        <taxon>Acanthomorphata</taxon>
        <taxon>Ovalentaria</taxon>
        <taxon>Atherinomorphae</taxon>
        <taxon>Cyprinodontiformes</taxon>
        <taxon>Goodeidae</taxon>
        <taxon>Goodea</taxon>
    </lineage>
</organism>
<feature type="domain" description="Phorbol-ester/DAG-type" evidence="6">
    <location>
        <begin position="29"/>
        <end position="63"/>
    </location>
</feature>
<dbReference type="Proteomes" id="UP001476798">
    <property type="component" value="Unassembled WGS sequence"/>
</dbReference>
<keyword evidence="3" id="KW-0479">Metal-binding</keyword>
<dbReference type="Gene3D" id="3.30.60.20">
    <property type="match status" value="1"/>
</dbReference>
<keyword evidence="2" id="KW-0597">Phosphoprotein</keyword>
<keyword evidence="8" id="KW-1185">Reference proteome</keyword>
<dbReference type="InterPro" id="IPR050839">
    <property type="entry name" value="Rho-assoc_Ser/Thr_Kinase"/>
</dbReference>
<dbReference type="Gene3D" id="2.30.29.30">
    <property type="entry name" value="Pleckstrin-homology domain (PH domain)/Phosphotyrosine-binding domain (PTB)"/>
    <property type="match status" value="1"/>
</dbReference>
<evidence type="ECO:0000313" key="7">
    <source>
        <dbReference type="EMBL" id="MEQ2176424.1"/>
    </source>
</evidence>
<evidence type="ECO:0000256" key="2">
    <source>
        <dbReference type="ARBA" id="ARBA00022553"/>
    </source>
</evidence>
<keyword evidence="4" id="KW-0418">Kinase</keyword>
<dbReference type="SUPFAM" id="SSF57889">
    <property type="entry name" value="Cysteine-rich domain"/>
    <property type="match status" value="1"/>
</dbReference>
<dbReference type="Pfam" id="PF25346">
    <property type="entry name" value="PH_MRCK"/>
    <property type="match status" value="1"/>
</dbReference>